<dbReference type="Pfam" id="PF00676">
    <property type="entry name" value="E1_dh"/>
    <property type="match status" value="1"/>
</dbReference>
<dbReference type="PANTHER" id="PTHR11516">
    <property type="entry name" value="PYRUVATE DEHYDROGENASE E1 COMPONENT, ALPHA SUBUNIT BACTERIAL AND ORGANELLAR"/>
    <property type="match status" value="1"/>
</dbReference>
<accession>A0A831X1H7</accession>
<comment type="cofactor">
    <cofactor evidence="1">
        <name>thiamine diphosphate</name>
        <dbReference type="ChEBI" id="CHEBI:58937"/>
    </cofactor>
</comment>
<dbReference type="InterPro" id="IPR050642">
    <property type="entry name" value="PDH_E1_Alpha_Subunit"/>
</dbReference>
<feature type="compositionally biased region" description="Basic residues" evidence="4">
    <location>
        <begin position="1"/>
        <end position="14"/>
    </location>
</feature>
<dbReference type="GO" id="GO:0004739">
    <property type="term" value="F:pyruvate dehydrogenase (acetyl-transferring) activity"/>
    <property type="evidence" value="ECO:0007669"/>
    <property type="project" value="TreeGrafter"/>
</dbReference>
<reference evidence="6" key="1">
    <citation type="journal article" date="2020" name="mSystems">
        <title>Genome- and Community-Level Interaction Insights into Carbon Utilization and Element Cycling Functions of Hydrothermarchaeota in Hydrothermal Sediment.</title>
        <authorList>
            <person name="Zhou Z."/>
            <person name="Liu Y."/>
            <person name="Xu W."/>
            <person name="Pan J."/>
            <person name="Luo Z.H."/>
            <person name="Li M."/>
        </authorList>
    </citation>
    <scope>NUCLEOTIDE SEQUENCE [LARGE SCALE GENOMIC DNA]</scope>
    <source>
        <strain evidence="6">SpSt-210</strain>
    </source>
</reference>
<evidence type="ECO:0000256" key="3">
    <source>
        <dbReference type="ARBA" id="ARBA00023052"/>
    </source>
</evidence>
<dbReference type="InterPro" id="IPR029061">
    <property type="entry name" value="THDP-binding"/>
</dbReference>
<evidence type="ECO:0000313" key="6">
    <source>
        <dbReference type="EMBL" id="HEG92154.1"/>
    </source>
</evidence>
<keyword evidence="2" id="KW-0560">Oxidoreductase</keyword>
<dbReference type="PANTHER" id="PTHR11516:SF60">
    <property type="entry name" value="PYRUVATE DEHYDROGENASE E1 COMPONENT SUBUNIT ALPHA"/>
    <property type="match status" value="1"/>
</dbReference>
<dbReference type="InterPro" id="IPR001017">
    <property type="entry name" value="DH_E1"/>
</dbReference>
<gene>
    <name evidence="6" type="ORF">ENP34_12065</name>
</gene>
<dbReference type="EMBL" id="DSIY01000278">
    <property type="protein sequence ID" value="HEG92154.1"/>
    <property type="molecule type" value="Genomic_DNA"/>
</dbReference>
<evidence type="ECO:0000259" key="5">
    <source>
        <dbReference type="Pfam" id="PF00676"/>
    </source>
</evidence>
<comment type="caution">
    <text evidence="6">The sequence shown here is derived from an EMBL/GenBank/DDBJ whole genome shotgun (WGS) entry which is preliminary data.</text>
</comment>
<feature type="region of interest" description="Disordered" evidence="4">
    <location>
        <begin position="1"/>
        <end position="20"/>
    </location>
</feature>
<dbReference type="SUPFAM" id="SSF52518">
    <property type="entry name" value="Thiamin diphosphate-binding fold (THDP-binding)"/>
    <property type="match status" value="1"/>
</dbReference>
<sequence length="359" mass="39886">MGHQRRFHRTHAGRRGSMEPLPYPDRDRLLWMYRQMVRVREFEDRVKRTFHEHPGMIRGHTHLGDGAEATIVGALAALRPDDYVLATYRCHGYLLTLGTPPAQMMAEIYGKATGLCKGLGGSMHLADPTRGFLGTSGIVAQGIPHATGAAFGIQVRGTDQVVLCFFGDGATKQGAFHESLNVASLWKLPIVYVLENNRYQAYTRVEMEDANAAAGEPLAVKARAYSMPGLTVDGTDPIRVWQEVSTAVARARRGEGPTLIEATFYRLSAHGNIIVPPPVPLHFEEHEAITVYKDPAEYEAARQWEPIPRFRALLRELGVAVEDELRDVEEAARAEMEDAVRFALESPWPEAQALECLYA</sequence>
<dbReference type="Gene3D" id="3.40.50.970">
    <property type="match status" value="1"/>
</dbReference>
<dbReference type="GO" id="GO:0006086">
    <property type="term" value="P:pyruvate decarboxylation to acetyl-CoA"/>
    <property type="evidence" value="ECO:0007669"/>
    <property type="project" value="TreeGrafter"/>
</dbReference>
<name>A0A831X1H7_9BACT</name>
<protein>
    <submittedName>
        <fullName evidence="6">Thiamine pyrophosphate-dependent dehydrogenase E1 component subunit alpha</fullName>
    </submittedName>
</protein>
<evidence type="ECO:0000256" key="2">
    <source>
        <dbReference type="ARBA" id="ARBA00023002"/>
    </source>
</evidence>
<organism evidence="6">
    <name type="scientific">Thermorudis peleae</name>
    <dbReference type="NCBI Taxonomy" id="1382356"/>
    <lineage>
        <taxon>Bacteria</taxon>
        <taxon>Pseudomonadati</taxon>
        <taxon>Thermomicrobiota</taxon>
        <taxon>Thermomicrobia</taxon>
        <taxon>Thermomicrobia incertae sedis</taxon>
        <taxon>Thermorudis</taxon>
    </lineage>
</organism>
<keyword evidence="3" id="KW-0786">Thiamine pyrophosphate</keyword>
<proteinExistence type="predicted"/>
<dbReference type="AlphaFoldDB" id="A0A831X1H7"/>
<dbReference type="CDD" id="cd02000">
    <property type="entry name" value="TPP_E1_PDC_ADC_BCADC"/>
    <property type="match status" value="1"/>
</dbReference>
<evidence type="ECO:0000256" key="4">
    <source>
        <dbReference type="SAM" id="MobiDB-lite"/>
    </source>
</evidence>
<feature type="domain" description="Dehydrogenase E1 component" evidence="5">
    <location>
        <begin position="35"/>
        <end position="351"/>
    </location>
</feature>
<evidence type="ECO:0000256" key="1">
    <source>
        <dbReference type="ARBA" id="ARBA00001964"/>
    </source>
</evidence>